<organism evidence="11">
    <name type="scientific">Candidatus Kentrum sp. UNK</name>
    <dbReference type="NCBI Taxonomy" id="2126344"/>
    <lineage>
        <taxon>Bacteria</taxon>
        <taxon>Pseudomonadati</taxon>
        <taxon>Pseudomonadota</taxon>
        <taxon>Gammaproteobacteria</taxon>
        <taxon>Candidatus Kentrum</taxon>
    </lineage>
</organism>
<comment type="similarity">
    <text evidence="2">Belongs to the kinesin light chain family.</text>
</comment>
<dbReference type="InterPro" id="IPR011990">
    <property type="entry name" value="TPR-like_helical_dom_sf"/>
</dbReference>
<evidence type="ECO:0000256" key="9">
    <source>
        <dbReference type="ARBA" id="ARBA00023212"/>
    </source>
</evidence>
<dbReference type="InterPro" id="IPR002151">
    <property type="entry name" value="Kinesin_light"/>
</dbReference>
<evidence type="ECO:0000313" key="11">
    <source>
        <dbReference type="EMBL" id="VFK72097.1"/>
    </source>
</evidence>
<evidence type="ECO:0000256" key="7">
    <source>
        <dbReference type="ARBA" id="ARBA00023054"/>
    </source>
</evidence>
<evidence type="ECO:0000256" key="6">
    <source>
        <dbReference type="ARBA" id="ARBA00022803"/>
    </source>
</evidence>
<name>A0A451B1G5_9GAMM</name>
<dbReference type="GO" id="GO:0005874">
    <property type="term" value="C:microtubule"/>
    <property type="evidence" value="ECO:0007669"/>
    <property type="project" value="UniProtKB-KW"/>
</dbReference>
<gene>
    <name evidence="10" type="ORF">BECKUNK1418G_GA0071005_11004</name>
    <name evidence="11" type="ORF">BECKUNK1418H_GA0071006_10964</name>
</gene>
<accession>A0A451B1G5</accession>
<keyword evidence="5" id="KW-0677">Repeat</keyword>
<evidence type="ECO:0000256" key="5">
    <source>
        <dbReference type="ARBA" id="ARBA00022737"/>
    </source>
</evidence>
<evidence type="ECO:0000256" key="2">
    <source>
        <dbReference type="ARBA" id="ARBA00009622"/>
    </source>
</evidence>
<proteinExistence type="inferred from homology"/>
<dbReference type="Gene3D" id="1.25.40.10">
    <property type="entry name" value="Tetratricopeptide repeat domain"/>
    <property type="match status" value="1"/>
</dbReference>
<dbReference type="GO" id="GO:0005871">
    <property type="term" value="C:kinesin complex"/>
    <property type="evidence" value="ECO:0007669"/>
    <property type="project" value="InterPro"/>
</dbReference>
<evidence type="ECO:0000256" key="4">
    <source>
        <dbReference type="ARBA" id="ARBA00022701"/>
    </source>
</evidence>
<evidence type="ECO:0000256" key="8">
    <source>
        <dbReference type="ARBA" id="ARBA00023175"/>
    </source>
</evidence>
<dbReference type="GO" id="GO:0007018">
    <property type="term" value="P:microtubule-based movement"/>
    <property type="evidence" value="ECO:0007669"/>
    <property type="project" value="TreeGrafter"/>
</dbReference>
<dbReference type="PANTHER" id="PTHR45783">
    <property type="entry name" value="KINESIN LIGHT CHAIN"/>
    <property type="match status" value="1"/>
</dbReference>
<keyword evidence="7" id="KW-0175">Coiled coil</keyword>
<keyword evidence="9" id="KW-0206">Cytoskeleton</keyword>
<dbReference type="GO" id="GO:0019894">
    <property type="term" value="F:kinesin binding"/>
    <property type="evidence" value="ECO:0007669"/>
    <property type="project" value="TreeGrafter"/>
</dbReference>
<dbReference type="SUPFAM" id="SSF48452">
    <property type="entry name" value="TPR-like"/>
    <property type="match status" value="1"/>
</dbReference>
<comment type="subcellular location">
    <subcellularLocation>
        <location evidence="1">Cytoplasm</location>
        <location evidence="1">Cytoskeleton</location>
    </subcellularLocation>
</comment>
<sequence length="163" mass="18641">MPSSPVSPEESNAIVNAVIERLRKETGREPDTETIVDTLIQITVHFYQKGEYLRAERMAYTALDIAEQDLGKEHQGTLASLSNLAVLYQFQNHYDKAEPFYQRALAISKLVPGKEHPKTLTTQLNLAVNHINNQKIPLALQELRQMDTHPARLRWHTARQYPV</sequence>
<keyword evidence="3" id="KW-0963">Cytoplasm</keyword>
<dbReference type="EMBL" id="CAADFZ010000100">
    <property type="protein sequence ID" value="VFK66610.1"/>
    <property type="molecule type" value="Genomic_DNA"/>
</dbReference>
<keyword evidence="6" id="KW-0802">TPR repeat</keyword>
<dbReference type="SMART" id="SM00028">
    <property type="entry name" value="TPR"/>
    <property type="match status" value="2"/>
</dbReference>
<evidence type="ECO:0000256" key="1">
    <source>
        <dbReference type="ARBA" id="ARBA00004245"/>
    </source>
</evidence>
<dbReference type="EMBL" id="CAADGD010000096">
    <property type="protein sequence ID" value="VFK72097.1"/>
    <property type="molecule type" value="Genomic_DNA"/>
</dbReference>
<protein>
    <submittedName>
        <fullName evidence="11">Tetratricopeptide repeat-containing protein</fullName>
    </submittedName>
</protein>
<dbReference type="InterPro" id="IPR019734">
    <property type="entry name" value="TPR_rpt"/>
</dbReference>
<evidence type="ECO:0000256" key="3">
    <source>
        <dbReference type="ARBA" id="ARBA00022490"/>
    </source>
</evidence>
<dbReference type="Pfam" id="PF13424">
    <property type="entry name" value="TPR_12"/>
    <property type="match status" value="1"/>
</dbReference>
<dbReference type="AlphaFoldDB" id="A0A451B1G5"/>
<dbReference type="GO" id="GO:0005737">
    <property type="term" value="C:cytoplasm"/>
    <property type="evidence" value="ECO:0007669"/>
    <property type="project" value="TreeGrafter"/>
</dbReference>
<dbReference type="PANTHER" id="PTHR45783:SF3">
    <property type="entry name" value="KINESIN LIGHT CHAIN"/>
    <property type="match status" value="1"/>
</dbReference>
<keyword evidence="8" id="KW-0505">Motor protein</keyword>
<keyword evidence="4" id="KW-0493">Microtubule</keyword>
<evidence type="ECO:0000313" key="10">
    <source>
        <dbReference type="EMBL" id="VFK66610.1"/>
    </source>
</evidence>
<reference evidence="11" key="1">
    <citation type="submission" date="2019-02" db="EMBL/GenBank/DDBJ databases">
        <authorList>
            <person name="Gruber-Vodicka R. H."/>
            <person name="Seah K. B. B."/>
        </authorList>
    </citation>
    <scope>NUCLEOTIDE SEQUENCE</scope>
    <source>
        <strain evidence="11">BECK_BY19</strain>
        <strain evidence="10">BECK_BY8</strain>
    </source>
</reference>